<dbReference type="Pfam" id="PF10604">
    <property type="entry name" value="Polyketide_cyc2"/>
    <property type="match status" value="1"/>
</dbReference>
<evidence type="ECO:0000313" key="1">
    <source>
        <dbReference type="EMBL" id="ANH38052.1"/>
    </source>
</evidence>
<dbReference type="OrthoDB" id="2898773at2"/>
<proteinExistence type="predicted"/>
<gene>
    <name evidence="1" type="ORF">I601_1620</name>
</gene>
<dbReference type="KEGG" id="ndk:I601_1620"/>
<name>A0A1A9GK64_9ACTN</name>
<evidence type="ECO:0000313" key="2">
    <source>
        <dbReference type="Proteomes" id="UP000077868"/>
    </source>
</evidence>
<organism evidence="1 2">
    <name type="scientific">Nocardioides dokdonensis FR1436</name>
    <dbReference type="NCBI Taxonomy" id="1300347"/>
    <lineage>
        <taxon>Bacteria</taxon>
        <taxon>Bacillati</taxon>
        <taxon>Actinomycetota</taxon>
        <taxon>Actinomycetes</taxon>
        <taxon>Propionibacteriales</taxon>
        <taxon>Nocardioidaceae</taxon>
        <taxon>Nocardioides</taxon>
    </lineage>
</organism>
<sequence>MNVDVVVETTIARPPHEVAAYAGDPTHAPQWYANIRSVEWRTPPPVAVGSRMDFVAHFLGRRLAYTYEVVELVPGERLVMRTADGPFPMETTYTWEPHGTGTRMTLANRGRPTGFKGLSAPLVQAAVRRATRKDLARLTALLEG</sequence>
<accession>A0A1A9GK64</accession>
<dbReference type="CDD" id="cd08865">
    <property type="entry name" value="SRPBCC_10"/>
    <property type="match status" value="1"/>
</dbReference>
<dbReference type="EMBL" id="CP015079">
    <property type="protein sequence ID" value="ANH38052.1"/>
    <property type="molecule type" value="Genomic_DNA"/>
</dbReference>
<keyword evidence="2" id="KW-1185">Reference proteome</keyword>
<reference evidence="1 2" key="1">
    <citation type="submission" date="2016-03" db="EMBL/GenBank/DDBJ databases">
        <title>Complete genome sequence of a soil Actinobacterium, Nocardioides dokdonensis FR1436.</title>
        <authorList>
            <person name="Kwon S.-K."/>
            <person name="Kim K."/>
            <person name="Kim J.F."/>
        </authorList>
    </citation>
    <scope>NUCLEOTIDE SEQUENCE [LARGE SCALE GENOMIC DNA]</scope>
    <source>
        <strain evidence="1 2">FR1436</strain>
    </source>
</reference>
<dbReference type="RefSeq" id="WP_068108040.1">
    <property type="nucleotide sequence ID" value="NZ_CP015079.1"/>
</dbReference>
<dbReference type="AlphaFoldDB" id="A0A1A9GK64"/>
<dbReference type="PATRIC" id="fig|1300347.3.peg.1619"/>
<protein>
    <submittedName>
        <fullName evidence="1">Polyketide cyclase / dehydrase and lipid transport</fullName>
    </submittedName>
</protein>
<dbReference type="STRING" id="1300347.I601_1620"/>
<dbReference type="Gene3D" id="3.30.530.20">
    <property type="match status" value="1"/>
</dbReference>
<dbReference type="SUPFAM" id="SSF55961">
    <property type="entry name" value="Bet v1-like"/>
    <property type="match status" value="1"/>
</dbReference>
<dbReference type="InterPro" id="IPR023393">
    <property type="entry name" value="START-like_dom_sf"/>
</dbReference>
<dbReference type="Proteomes" id="UP000077868">
    <property type="component" value="Chromosome"/>
</dbReference>
<dbReference type="InterPro" id="IPR019587">
    <property type="entry name" value="Polyketide_cyclase/dehydratase"/>
</dbReference>